<keyword evidence="2" id="KW-0812">Transmembrane</keyword>
<dbReference type="Proteomes" id="UP001612928">
    <property type="component" value="Unassembled WGS sequence"/>
</dbReference>
<name>A0ABW8A3Y3_9ACTN</name>
<gene>
    <name evidence="4" type="ORF">ACIBP5_15835</name>
</gene>
<dbReference type="InterPro" id="IPR039447">
    <property type="entry name" value="UreH-like_TM_dom"/>
</dbReference>
<feature type="transmembrane region" description="Helical" evidence="2">
    <location>
        <begin position="51"/>
        <end position="73"/>
    </location>
</feature>
<dbReference type="PANTHER" id="PTHR42208:SF1">
    <property type="entry name" value="HEAVY METAL TRANSPORTER"/>
    <property type="match status" value="1"/>
</dbReference>
<accession>A0ABW8A3Y3</accession>
<dbReference type="SUPFAM" id="SSF49503">
    <property type="entry name" value="Cupredoxins"/>
    <property type="match status" value="1"/>
</dbReference>
<comment type="caution">
    <text evidence="4">The sequence shown here is derived from an EMBL/GenBank/DDBJ whole genome shotgun (WGS) entry which is preliminary data.</text>
</comment>
<feature type="transmembrane region" description="Helical" evidence="2">
    <location>
        <begin position="249"/>
        <end position="272"/>
    </location>
</feature>
<evidence type="ECO:0000259" key="3">
    <source>
        <dbReference type="Pfam" id="PF13386"/>
    </source>
</evidence>
<feature type="region of interest" description="Disordered" evidence="1">
    <location>
        <begin position="109"/>
        <end position="154"/>
    </location>
</feature>
<dbReference type="Pfam" id="PF13386">
    <property type="entry name" value="DsbD_2"/>
    <property type="match status" value="2"/>
</dbReference>
<feature type="transmembrane region" description="Helical" evidence="2">
    <location>
        <begin position="85"/>
        <end position="103"/>
    </location>
</feature>
<feature type="compositionally biased region" description="Basic and acidic residues" evidence="1">
    <location>
        <begin position="109"/>
        <end position="153"/>
    </location>
</feature>
<dbReference type="InterPro" id="IPR008972">
    <property type="entry name" value="Cupredoxin"/>
</dbReference>
<feature type="domain" description="Urease accessory protein UreH-like transmembrane" evidence="3">
    <location>
        <begin position="17"/>
        <end position="107"/>
    </location>
</feature>
<dbReference type="EMBL" id="JBITMB010000003">
    <property type="protein sequence ID" value="MFI7441428.1"/>
    <property type="molecule type" value="Genomic_DNA"/>
</dbReference>
<protein>
    <submittedName>
        <fullName evidence="4">Sulfite exporter TauE/SafE family protein</fullName>
    </submittedName>
</protein>
<keyword evidence="2" id="KW-1133">Transmembrane helix</keyword>
<feature type="transmembrane region" description="Helical" evidence="2">
    <location>
        <begin position="187"/>
        <end position="208"/>
    </location>
</feature>
<sequence>MGAPEVAGAAGLLVTGLAAGFVAGSASCTAVQGGLLAGLAGGREPGGRRWAVGWFLLGRLAAYSAVGALLGLVGAAVTPGPATRAALLVAAGLLVVTFAVRLLRRTSTDRADSDRTDSEGAKSDRAHSDRAHSDRADPERADSGHADSGHADSNRAGFARAGTRCGECVPERGVVARLGMRLTSPPLLGAATVLVPCGVTLSMEMVAVTSRSAAGGAAVLAGFVVGSSPAFALLGYALRRLSRTRVSRLAGVAALAAGLWTAGTGLNLGGWLPRSTPPAAAVTGPDAAALPPTVTIWAMRDGYRPGYVRLPAGVPVEIVFRPAERGCTGTVTIAGRDVAVPATVRLPPQPPGTLRYVCGMGMYTGFLNFS</sequence>
<feature type="transmembrane region" description="Helical" evidence="2">
    <location>
        <begin position="214"/>
        <end position="237"/>
    </location>
</feature>
<keyword evidence="5" id="KW-1185">Reference proteome</keyword>
<dbReference type="RefSeq" id="WP_397021298.1">
    <property type="nucleotide sequence ID" value="NZ_JBITMB010000003.1"/>
</dbReference>
<dbReference type="Gene3D" id="2.60.40.420">
    <property type="entry name" value="Cupredoxins - blue copper proteins"/>
    <property type="match status" value="1"/>
</dbReference>
<organism evidence="4 5">
    <name type="scientific">Nonomuraea indica</name>
    <dbReference type="NCBI Taxonomy" id="1581193"/>
    <lineage>
        <taxon>Bacteria</taxon>
        <taxon>Bacillati</taxon>
        <taxon>Actinomycetota</taxon>
        <taxon>Actinomycetes</taxon>
        <taxon>Streptosporangiales</taxon>
        <taxon>Streptosporangiaceae</taxon>
        <taxon>Nonomuraea</taxon>
    </lineage>
</organism>
<evidence type="ECO:0000313" key="4">
    <source>
        <dbReference type="EMBL" id="MFI7441428.1"/>
    </source>
</evidence>
<reference evidence="4 5" key="1">
    <citation type="submission" date="2024-10" db="EMBL/GenBank/DDBJ databases">
        <title>The Natural Products Discovery Center: Release of the First 8490 Sequenced Strains for Exploring Actinobacteria Biosynthetic Diversity.</title>
        <authorList>
            <person name="Kalkreuter E."/>
            <person name="Kautsar S.A."/>
            <person name="Yang D."/>
            <person name="Bader C.D."/>
            <person name="Teijaro C.N."/>
            <person name="Fluegel L."/>
            <person name="Davis C.M."/>
            <person name="Simpson J.R."/>
            <person name="Lauterbach L."/>
            <person name="Steele A.D."/>
            <person name="Gui C."/>
            <person name="Meng S."/>
            <person name="Li G."/>
            <person name="Viehrig K."/>
            <person name="Ye F."/>
            <person name="Su P."/>
            <person name="Kiefer A.F."/>
            <person name="Nichols A."/>
            <person name="Cepeda A.J."/>
            <person name="Yan W."/>
            <person name="Fan B."/>
            <person name="Jiang Y."/>
            <person name="Adhikari A."/>
            <person name="Zheng C.-J."/>
            <person name="Schuster L."/>
            <person name="Cowan T.M."/>
            <person name="Smanski M.J."/>
            <person name="Chevrette M.G."/>
            <person name="De Carvalho L.P.S."/>
            <person name="Shen B."/>
        </authorList>
    </citation>
    <scope>NUCLEOTIDE SEQUENCE [LARGE SCALE GENOMIC DNA]</scope>
    <source>
        <strain evidence="4 5">NPDC049503</strain>
    </source>
</reference>
<feature type="transmembrane region" description="Helical" evidence="2">
    <location>
        <begin position="6"/>
        <end position="39"/>
    </location>
</feature>
<keyword evidence="2" id="KW-0472">Membrane</keyword>
<dbReference type="PANTHER" id="PTHR42208">
    <property type="entry name" value="HEAVY METAL TRANSPORTER-RELATED"/>
    <property type="match status" value="1"/>
</dbReference>
<evidence type="ECO:0000256" key="1">
    <source>
        <dbReference type="SAM" id="MobiDB-lite"/>
    </source>
</evidence>
<proteinExistence type="predicted"/>
<evidence type="ECO:0000256" key="2">
    <source>
        <dbReference type="SAM" id="Phobius"/>
    </source>
</evidence>
<feature type="domain" description="Urease accessory protein UreH-like transmembrane" evidence="3">
    <location>
        <begin position="181"/>
        <end position="260"/>
    </location>
</feature>
<evidence type="ECO:0000313" key="5">
    <source>
        <dbReference type="Proteomes" id="UP001612928"/>
    </source>
</evidence>